<evidence type="ECO:0000256" key="1">
    <source>
        <dbReference type="ARBA" id="ARBA00004651"/>
    </source>
</evidence>
<evidence type="ECO:0000313" key="7">
    <source>
        <dbReference type="EMBL" id="SEH78930.1"/>
    </source>
</evidence>
<dbReference type="PANTHER" id="PTHR23514:SF13">
    <property type="entry name" value="INNER MEMBRANE PROTEIN YBJJ"/>
    <property type="match status" value="1"/>
</dbReference>
<dbReference type="GO" id="GO:0005886">
    <property type="term" value="C:plasma membrane"/>
    <property type="evidence" value="ECO:0007669"/>
    <property type="project" value="UniProtKB-SubCell"/>
</dbReference>
<gene>
    <name evidence="7" type="ORF">SAMN04489835_4149</name>
</gene>
<dbReference type="OrthoDB" id="151222at2"/>
<feature type="transmembrane region" description="Helical" evidence="5">
    <location>
        <begin position="253"/>
        <end position="273"/>
    </location>
</feature>
<feature type="transmembrane region" description="Helical" evidence="5">
    <location>
        <begin position="310"/>
        <end position="332"/>
    </location>
</feature>
<feature type="transmembrane region" description="Helical" evidence="5">
    <location>
        <begin position="108"/>
        <end position="126"/>
    </location>
</feature>
<organism evidence="7 8">
    <name type="scientific">Mycolicibacterium rutilum</name>
    <name type="common">Mycobacterium rutilum</name>
    <dbReference type="NCBI Taxonomy" id="370526"/>
    <lineage>
        <taxon>Bacteria</taxon>
        <taxon>Bacillati</taxon>
        <taxon>Actinomycetota</taxon>
        <taxon>Actinomycetes</taxon>
        <taxon>Mycobacteriales</taxon>
        <taxon>Mycobacteriaceae</taxon>
        <taxon>Mycolicibacterium</taxon>
    </lineage>
</organism>
<dbReference type="InterPro" id="IPR011701">
    <property type="entry name" value="MFS"/>
</dbReference>
<feature type="domain" description="Major facilitator superfamily (MFS) profile" evidence="6">
    <location>
        <begin position="18"/>
        <end position="397"/>
    </location>
</feature>
<dbReference type="CDD" id="cd17393">
    <property type="entry name" value="MFS_MosC_like"/>
    <property type="match status" value="1"/>
</dbReference>
<feature type="transmembrane region" description="Helical" evidence="5">
    <location>
        <begin position="147"/>
        <end position="168"/>
    </location>
</feature>
<feature type="transmembrane region" description="Helical" evidence="5">
    <location>
        <begin position="20"/>
        <end position="40"/>
    </location>
</feature>
<feature type="transmembrane region" description="Helical" evidence="5">
    <location>
        <begin position="371"/>
        <end position="392"/>
    </location>
</feature>
<dbReference type="AlphaFoldDB" id="A0A1H6KTC3"/>
<dbReference type="PANTHER" id="PTHR23514">
    <property type="entry name" value="BYPASS OF STOP CODON PROTEIN 6"/>
    <property type="match status" value="1"/>
</dbReference>
<feature type="transmembrane region" description="Helical" evidence="5">
    <location>
        <begin position="83"/>
        <end position="102"/>
    </location>
</feature>
<keyword evidence="2 5" id="KW-0812">Transmembrane</keyword>
<dbReference type="Pfam" id="PF07690">
    <property type="entry name" value="MFS_1"/>
    <property type="match status" value="1"/>
</dbReference>
<protein>
    <submittedName>
        <fullName evidence="7">Predicted arabinose efflux permease, MFS family</fullName>
    </submittedName>
</protein>
<feature type="transmembrane region" description="Helical" evidence="5">
    <location>
        <begin position="52"/>
        <end position="76"/>
    </location>
</feature>
<evidence type="ECO:0000256" key="3">
    <source>
        <dbReference type="ARBA" id="ARBA00022989"/>
    </source>
</evidence>
<dbReference type="Proteomes" id="UP000182915">
    <property type="component" value="Chromosome I"/>
</dbReference>
<feature type="transmembrane region" description="Helical" evidence="5">
    <location>
        <begin position="174"/>
        <end position="193"/>
    </location>
</feature>
<dbReference type="GO" id="GO:0022857">
    <property type="term" value="F:transmembrane transporter activity"/>
    <property type="evidence" value="ECO:0007669"/>
    <property type="project" value="InterPro"/>
</dbReference>
<evidence type="ECO:0000313" key="8">
    <source>
        <dbReference type="Proteomes" id="UP000182915"/>
    </source>
</evidence>
<feature type="transmembrane region" description="Helical" evidence="5">
    <location>
        <begin position="214"/>
        <end position="233"/>
    </location>
</feature>
<dbReference type="SUPFAM" id="SSF103473">
    <property type="entry name" value="MFS general substrate transporter"/>
    <property type="match status" value="1"/>
</dbReference>
<proteinExistence type="predicted"/>
<dbReference type="InterPro" id="IPR020846">
    <property type="entry name" value="MFS_dom"/>
</dbReference>
<name>A0A1H6KTC3_MYCRU</name>
<keyword evidence="3 5" id="KW-1133">Transmembrane helix</keyword>
<feature type="transmembrane region" description="Helical" evidence="5">
    <location>
        <begin position="285"/>
        <end position="304"/>
    </location>
</feature>
<reference evidence="8" key="1">
    <citation type="submission" date="2016-10" db="EMBL/GenBank/DDBJ databases">
        <authorList>
            <person name="Varghese N."/>
            <person name="Submissions S."/>
        </authorList>
    </citation>
    <scope>NUCLEOTIDE SEQUENCE [LARGE SCALE GENOMIC DNA]</scope>
    <source>
        <strain evidence="8">DSM 45405</strain>
    </source>
</reference>
<evidence type="ECO:0000256" key="5">
    <source>
        <dbReference type="SAM" id="Phobius"/>
    </source>
</evidence>
<dbReference type="PROSITE" id="PS50850">
    <property type="entry name" value="MFS"/>
    <property type="match status" value="1"/>
</dbReference>
<feature type="transmembrane region" description="Helical" evidence="5">
    <location>
        <begin position="344"/>
        <end position="365"/>
    </location>
</feature>
<dbReference type="InterPro" id="IPR051788">
    <property type="entry name" value="MFS_Transporter"/>
</dbReference>
<sequence length="401" mass="40273">MGADRTQTEPDRAQTRRARVAVAALFLTNGAVFANILPRYPEIKSDLGLSNSAYGAAVAAFSVGALAAGLTAAALIRRYRSSRVAVVGTIGIGVFVLVAGVATSPAMLAGALFVAGACDSVTDVAQNAHGLRVQRIYRRSIINSLHAVWAAGAILGGLMGGAAIALGISRAVHLGVAGALCSAVVLVAYRHLLPGADDDGHPAAQESGRGRAGVAVYATLLALVVLAVAGATVEDAGNTWAILYLRDSLDAPAALAVSGYIAVVGSIFVGRLVGDRLVDRFGERAVVRAGGAVTALGMGLALAFPSVPGTIAGFALAGLGVAVVIPSAMHAADQLPGLRPGSGLTILTWLMRIGFFGAPLLVGVIADAAGLRAGLLAVPAVGVVIVVLAGALSARHRRVRS</sequence>
<comment type="subcellular location">
    <subcellularLocation>
        <location evidence="1">Cell membrane</location>
        <topology evidence="1">Multi-pass membrane protein</topology>
    </subcellularLocation>
</comment>
<keyword evidence="8" id="KW-1185">Reference proteome</keyword>
<keyword evidence="4 5" id="KW-0472">Membrane</keyword>
<accession>A0A1H6KTC3</accession>
<dbReference type="RefSeq" id="WP_083408760.1">
    <property type="nucleotide sequence ID" value="NZ_LT629971.1"/>
</dbReference>
<dbReference type="Gene3D" id="1.20.1250.20">
    <property type="entry name" value="MFS general substrate transporter like domains"/>
    <property type="match status" value="1"/>
</dbReference>
<evidence type="ECO:0000256" key="4">
    <source>
        <dbReference type="ARBA" id="ARBA00023136"/>
    </source>
</evidence>
<dbReference type="STRING" id="370526.SAMN04489835_4149"/>
<dbReference type="InterPro" id="IPR036259">
    <property type="entry name" value="MFS_trans_sf"/>
</dbReference>
<evidence type="ECO:0000259" key="6">
    <source>
        <dbReference type="PROSITE" id="PS50850"/>
    </source>
</evidence>
<evidence type="ECO:0000256" key="2">
    <source>
        <dbReference type="ARBA" id="ARBA00022692"/>
    </source>
</evidence>
<dbReference type="EMBL" id="LT629971">
    <property type="protein sequence ID" value="SEH78930.1"/>
    <property type="molecule type" value="Genomic_DNA"/>
</dbReference>